<feature type="domain" description="Plastocyanin-like" evidence="7">
    <location>
        <begin position="169"/>
        <end position="329"/>
    </location>
</feature>
<evidence type="ECO:0000256" key="6">
    <source>
        <dbReference type="SAM" id="SignalP"/>
    </source>
</evidence>
<proteinExistence type="inferred from homology"/>
<evidence type="ECO:0000256" key="2">
    <source>
        <dbReference type="ARBA" id="ARBA00022723"/>
    </source>
</evidence>
<dbReference type="PANTHER" id="PTHR11709">
    <property type="entry name" value="MULTI-COPPER OXIDASE"/>
    <property type="match status" value="1"/>
</dbReference>
<keyword evidence="6" id="KW-0732">Signal</keyword>
<feature type="compositionally biased region" description="Low complexity" evidence="5">
    <location>
        <begin position="723"/>
        <end position="735"/>
    </location>
</feature>
<dbReference type="EMBL" id="CAICTM010000314">
    <property type="protein sequence ID" value="CAB9507669.1"/>
    <property type="molecule type" value="Genomic_DNA"/>
</dbReference>
<dbReference type="FunFam" id="2.60.40.420:FF:000045">
    <property type="entry name" value="Laccase 2"/>
    <property type="match status" value="1"/>
</dbReference>
<dbReference type="InterPro" id="IPR045087">
    <property type="entry name" value="Cu-oxidase_fam"/>
</dbReference>
<dbReference type="InterPro" id="IPR001117">
    <property type="entry name" value="Cu-oxidase_2nd"/>
</dbReference>
<evidence type="ECO:0000256" key="4">
    <source>
        <dbReference type="ARBA" id="ARBA00023008"/>
    </source>
</evidence>
<dbReference type="PANTHER" id="PTHR11709:SF394">
    <property type="entry name" value="FI03373P-RELATED"/>
    <property type="match status" value="1"/>
</dbReference>
<keyword evidence="4" id="KW-0186">Copper</keyword>
<dbReference type="InterPro" id="IPR011706">
    <property type="entry name" value="Cu-oxidase_C"/>
</dbReference>
<feature type="compositionally biased region" description="Low complexity" evidence="5">
    <location>
        <begin position="604"/>
        <end position="617"/>
    </location>
</feature>
<dbReference type="SUPFAM" id="SSF49503">
    <property type="entry name" value="Cupredoxins"/>
    <property type="match status" value="3"/>
</dbReference>
<feature type="signal peptide" evidence="6">
    <location>
        <begin position="1"/>
        <end position="15"/>
    </location>
</feature>
<dbReference type="InterPro" id="IPR008972">
    <property type="entry name" value="Cupredoxin"/>
</dbReference>
<dbReference type="Pfam" id="PF07732">
    <property type="entry name" value="Cu-oxidase_3"/>
    <property type="match status" value="1"/>
</dbReference>
<comment type="similarity">
    <text evidence="1">Belongs to the multicopper oxidase family.</text>
</comment>
<reference evidence="10" key="1">
    <citation type="submission" date="2020-06" db="EMBL/GenBank/DDBJ databases">
        <authorList>
            <consortium name="Plant Systems Biology data submission"/>
        </authorList>
    </citation>
    <scope>NUCLEOTIDE SEQUENCE</scope>
    <source>
        <strain evidence="10">D6</strain>
    </source>
</reference>
<feature type="region of interest" description="Disordered" evidence="5">
    <location>
        <begin position="862"/>
        <end position="883"/>
    </location>
</feature>
<evidence type="ECO:0000256" key="5">
    <source>
        <dbReference type="SAM" id="MobiDB-lite"/>
    </source>
</evidence>
<dbReference type="AlphaFoldDB" id="A0A9N8DS97"/>
<evidence type="ECO:0000313" key="10">
    <source>
        <dbReference type="EMBL" id="CAB9507669.1"/>
    </source>
</evidence>
<evidence type="ECO:0000313" key="11">
    <source>
        <dbReference type="Proteomes" id="UP001153069"/>
    </source>
</evidence>
<keyword evidence="2" id="KW-0479">Metal-binding</keyword>
<evidence type="ECO:0000259" key="7">
    <source>
        <dbReference type="Pfam" id="PF00394"/>
    </source>
</evidence>
<feature type="region of interest" description="Disordered" evidence="5">
    <location>
        <begin position="588"/>
        <end position="644"/>
    </location>
</feature>
<evidence type="ECO:0000256" key="3">
    <source>
        <dbReference type="ARBA" id="ARBA00023002"/>
    </source>
</evidence>
<evidence type="ECO:0000259" key="9">
    <source>
        <dbReference type="Pfam" id="PF07732"/>
    </source>
</evidence>
<dbReference type="Proteomes" id="UP001153069">
    <property type="component" value="Unassembled WGS sequence"/>
</dbReference>
<evidence type="ECO:0000259" key="8">
    <source>
        <dbReference type="Pfam" id="PF07731"/>
    </source>
</evidence>
<feature type="chain" id="PRO_5040236464" evidence="6">
    <location>
        <begin position="16"/>
        <end position="909"/>
    </location>
</feature>
<comment type="caution">
    <text evidence="10">The sequence shown here is derived from an EMBL/GenBank/DDBJ whole genome shotgun (WGS) entry which is preliminary data.</text>
</comment>
<dbReference type="CDD" id="cd04206">
    <property type="entry name" value="CuRO_1_LCC_like"/>
    <property type="match status" value="1"/>
</dbReference>
<keyword evidence="11" id="KW-1185">Reference proteome</keyword>
<sequence>MNLGLWHICAIVVLAEWTGTSMFTSAALVARQFTIRPRRSRPPLSPDCFIDKDMLLVDDQNPGPTIRANKGDTIQIKWNNESPSEGVSIHFHGLIMKDQPYADGTGTVSTCVVGPMQTFYQTFVADNAGTHYWHGHTSLDRMDGLQGAIIIDDPEDPEEQALQGLYDGERVIFLQDWYHRSGPGIRTGLDSEPFIWLGDAQSFLINGGGRYGGCLSDPSNPLCDPDGCSVKNYLASVQVEAGKTYLFRVINAAALVAVNFAIAGHSMTIVRVEGTYVDPLPVESLDVNVAQRYDVLVTMDQPPDTSYWISTVVRHRGGVQGHAYLQYDNAEPPNDEDPLPVHFEQDDMVEGPLLDALLVSKNVASLPNSDILALEATRSIVFVGTQTRYAPDNLLRWASNNVSNAFSATPLLTMAYEAVNAEGALPWPDTEIDSTLVVPDSPPLTWHYTNTLQDEGVSIYHDQHGVAIFKFVLGNVVDIVLQNARALNGAAELHAWHLHGHAMWVIGQGMGSFDPENDPQFFNLENPLLRDTISVWPLGWTAVRFLADNVGAWPFHCAMAPHAVMGMGFNVITSPHAHVCQINREEIEDSAPPEPELPASDGLPAEPTEPATASPADIDTEPPEPDPPTTVPDPDIEIEPIPDGILGLDTTTIPLAVAEETPEPTALADIDTESPEPDPQTMVPEPDIDIEPMPDETMGLDITTIPAIVAEETVLPTEEDQTEVPTMVEPETETPATDLPTMPEIALPMLELQPVTELPEVNMETEEAAQATLPILVLKTDEPEPPAQPETELPILTLKTEVPLEDDDDVTTEDLPIVDIETEFPLESDAVTEMPEEEAAIFDVGGMPNMTLLEDDLTMDPNSTFAANETETETDRAIEESSSKHGRSNMWLLGFTTSLIVCGAVHFAV</sequence>
<feature type="domain" description="Plastocyanin-like" evidence="9">
    <location>
        <begin position="44"/>
        <end position="155"/>
    </location>
</feature>
<dbReference type="CDD" id="cd04205">
    <property type="entry name" value="CuRO_2_LCC_like"/>
    <property type="match status" value="1"/>
</dbReference>
<dbReference type="Gene3D" id="2.60.40.420">
    <property type="entry name" value="Cupredoxins - blue copper proteins"/>
    <property type="match status" value="3"/>
</dbReference>
<dbReference type="Pfam" id="PF00394">
    <property type="entry name" value="Cu-oxidase"/>
    <property type="match status" value="1"/>
</dbReference>
<dbReference type="OrthoDB" id="47274at2759"/>
<feature type="region of interest" description="Disordered" evidence="5">
    <location>
        <begin position="662"/>
        <end position="681"/>
    </location>
</feature>
<dbReference type="GO" id="GO:0005507">
    <property type="term" value="F:copper ion binding"/>
    <property type="evidence" value="ECO:0007669"/>
    <property type="project" value="InterPro"/>
</dbReference>
<organism evidence="10 11">
    <name type="scientific">Seminavis robusta</name>
    <dbReference type="NCBI Taxonomy" id="568900"/>
    <lineage>
        <taxon>Eukaryota</taxon>
        <taxon>Sar</taxon>
        <taxon>Stramenopiles</taxon>
        <taxon>Ochrophyta</taxon>
        <taxon>Bacillariophyta</taxon>
        <taxon>Bacillariophyceae</taxon>
        <taxon>Bacillariophycidae</taxon>
        <taxon>Naviculales</taxon>
        <taxon>Naviculaceae</taxon>
        <taxon>Seminavis</taxon>
    </lineage>
</organism>
<dbReference type="GO" id="GO:0016491">
    <property type="term" value="F:oxidoreductase activity"/>
    <property type="evidence" value="ECO:0007669"/>
    <property type="project" value="UniProtKB-KW"/>
</dbReference>
<accession>A0A9N8DS97</accession>
<feature type="compositionally biased region" description="Basic and acidic residues" evidence="5">
    <location>
        <begin position="873"/>
        <end position="883"/>
    </location>
</feature>
<feature type="domain" description="Plastocyanin-like" evidence="8">
    <location>
        <begin position="455"/>
        <end position="575"/>
    </location>
</feature>
<keyword evidence="3" id="KW-0560">Oxidoreductase</keyword>
<dbReference type="InterPro" id="IPR011707">
    <property type="entry name" value="Cu-oxidase-like_N"/>
</dbReference>
<dbReference type="Pfam" id="PF07731">
    <property type="entry name" value="Cu-oxidase_2"/>
    <property type="match status" value="1"/>
</dbReference>
<name>A0A9N8DS97_9STRA</name>
<protein>
    <submittedName>
        <fullName evidence="10">L-ascorbate oxidase</fullName>
    </submittedName>
</protein>
<evidence type="ECO:0000256" key="1">
    <source>
        <dbReference type="ARBA" id="ARBA00010609"/>
    </source>
</evidence>
<feature type="region of interest" description="Disordered" evidence="5">
    <location>
        <begin position="717"/>
        <end position="739"/>
    </location>
</feature>
<gene>
    <name evidence="10" type="ORF">SEMRO_315_G115410.1</name>
</gene>